<evidence type="ECO:0000313" key="9">
    <source>
        <dbReference type="EMBL" id="MBB6510921.1"/>
    </source>
</evidence>
<dbReference type="PANTHER" id="PTHR24291:SF50">
    <property type="entry name" value="BIFUNCTIONAL ALBAFLAVENONE MONOOXYGENASE_TERPENE SYNTHASE"/>
    <property type="match status" value="1"/>
</dbReference>
<dbReference type="InterPro" id="IPR050196">
    <property type="entry name" value="Cytochrome_P450_Monoox"/>
</dbReference>
<comment type="cofactor">
    <cofactor evidence="7">
        <name>heme</name>
        <dbReference type="ChEBI" id="CHEBI:30413"/>
    </cofactor>
</comment>
<sequence>MSVTADNARRQRGSLLLGLDHLIRIRSDQLSFYMHLKQTRGDVVRLRLGPYRIWYLFHPDAIEPVLTRQASEFIRFTRMMDVLRQWNGDSLLLSEGRHWRDRRRKVLPAFQSRRLPAYGELVVAETARLCDGMAHKADSDGAFVFDVDQTMARLSLDIAIRTMFGADNPTHGHQIEAAVQDLSDVAFAETTSSITIPRWLPLPIARRKYRAMKVMEDFVTGLVSEALQHPAREGAHLISSLIEHHEGRADAIRDDAMGLLIAGHETSGALLTWAFAMLATFPAWLDRAVDEVDTVLGRERANASDLVRLPTIMAILNETLRLFPPAYTLFLREALRDVDIHGHRIRPGDLVQVIPYITQRDERFFENAERFDPARFMREPDWPPYAYLPFGAGPRVCIGQNFGLMETGLVLATVLQRMLPAQCDQLPTPVARFSLRAAGGLVLRWRTRR</sequence>
<keyword evidence="3 7" id="KW-0479">Metal-binding</keyword>
<dbReference type="Proteomes" id="UP000585437">
    <property type="component" value="Unassembled WGS sequence"/>
</dbReference>
<name>A0A7X0JNK7_9HYPH</name>
<evidence type="ECO:0000256" key="1">
    <source>
        <dbReference type="ARBA" id="ARBA00010617"/>
    </source>
</evidence>
<gene>
    <name evidence="9" type="ORF">F4695_004313</name>
</gene>
<dbReference type="InterPro" id="IPR017972">
    <property type="entry name" value="Cyt_P450_CS"/>
</dbReference>
<keyword evidence="10" id="KW-1185">Reference proteome</keyword>
<evidence type="ECO:0000256" key="6">
    <source>
        <dbReference type="ARBA" id="ARBA00023033"/>
    </source>
</evidence>
<dbReference type="GO" id="GO:0020037">
    <property type="term" value="F:heme binding"/>
    <property type="evidence" value="ECO:0007669"/>
    <property type="project" value="InterPro"/>
</dbReference>
<dbReference type="GO" id="GO:0004497">
    <property type="term" value="F:monooxygenase activity"/>
    <property type="evidence" value="ECO:0007669"/>
    <property type="project" value="UniProtKB-KW"/>
</dbReference>
<keyword evidence="4 8" id="KW-0560">Oxidoreductase</keyword>
<dbReference type="RefSeq" id="WP_184655963.1">
    <property type="nucleotide sequence ID" value="NZ_JACHBU010000012.1"/>
</dbReference>
<dbReference type="PRINTS" id="PR00385">
    <property type="entry name" value="P450"/>
</dbReference>
<evidence type="ECO:0000313" key="10">
    <source>
        <dbReference type="Proteomes" id="UP000585437"/>
    </source>
</evidence>
<comment type="similarity">
    <text evidence="1 8">Belongs to the cytochrome P450 family.</text>
</comment>
<dbReference type="PRINTS" id="PR00463">
    <property type="entry name" value="EP450I"/>
</dbReference>
<dbReference type="InterPro" id="IPR001128">
    <property type="entry name" value="Cyt_P450"/>
</dbReference>
<evidence type="ECO:0000256" key="4">
    <source>
        <dbReference type="ARBA" id="ARBA00023002"/>
    </source>
</evidence>
<dbReference type="GO" id="GO:0016705">
    <property type="term" value="F:oxidoreductase activity, acting on paired donors, with incorporation or reduction of molecular oxygen"/>
    <property type="evidence" value="ECO:0007669"/>
    <property type="project" value="InterPro"/>
</dbReference>
<proteinExistence type="inferred from homology"/>
<evidence type="ECO:0000256" key="7">
    <source>
        <dbReference type="PIRSR" id="PIRSR602401-1"/>
    </source>
</evidence>
<reference evidence="9 10" key="1">
    <citation type="submission" date="2020-08" db="EMBL/GenBank/DDBJ databases">
        <title>The Agave Microbiome: Exploring the role of microbial communities in plant adaptations to desert environments.</title>
        <authorList>
            <person name="Partida-Martinez L.P."/>
        </authorList>
    </citation>
    <scope>NUCLEOTIDE SEQUENCE [LARGE SCALE GENOMIC DNA]</scope>
    <source>
        <strain evidence="9 10">AS3.12</strain>
    </source>
</reference>
<protein>
    <submittedName>
        <fullName evidence="9">Cytochrome P450</fullName>
    </submittedName>
</protein>
<dbReference type="SUPFAM" id="SSF48264">
    <property type="entry name" value="Cytochrome P450"/>
    <property type="match status" value="1"/>
</dbReference>
<dbReference type="EMBL" id="JACHBU010000012">
    <property type="protein sequence ID" value="MBB6510921.1"/>
    <property type="molecule type" value="Genomic_DNA"/>
</dbReference>
<dbReference type="PROSITE" id="PS00086">
    <property type="entry name" value="CYTOCHROME_P450"/>
    <property type="match status" value="1"/>
</dbReference>
<organism evidence="9 10">
    <name type="scientific">Rhizobium soli</name>
    <dbReference type="NCBI Taxonomy" id="424798"/>
    <lineage>
        <taxon>Bacteria</taxon>
        <taxon>Pseudomonadati</taxon>
        <taxon>Pseudomonadota</taxon>
        <taxon>Alphaproteobacteria</taxon>
        <taxon>Hyphomicrobiales</taxon>
        <taxon>Rhizobiaceae</taxon>
        <taxon>Rhizobium/Agrobacterium group</taxon>
        <taxon>Rhizobium</taxon>
    </lineage>
</organism>
<keyword evidence="2 7" id="KW-0349">Heme</keyword>
<dbReference type="Pfam" id="PF00067">
    <property type="entry name" value="p450"/>
    <property type="match status" value="1"/>
</dbReference>
<keyword evidence="6 8" id="KW-0503">Monooxygenase</keyword>
<evidence type="ECO:0000256" key="3">
    <source>
        <dbReference type="ARBA" id="ARBA00022723"/>
    </source>
</evidence>
<evidence type="ECO:0000256" key="5">
    <source>
        <dbReference type="ARBA" id="ARBA00023004"/>
    </source>
</evidence>
<dbReference type="Gene3D" id="1.10.630.10">
    <property type="entry name" value="Cytochrome P450"/>
    <property type="match status" value="1"/>
</dbReference>
<dbReference type="AlphaFoldDB" id="A0A7X0JNK7"/>
<dbReference type="PANTHER" id="PTHR24291">
    <property type="entry name" value="CYTOCHROME P450 FAMILY 4"/>
    <property type="match status" value="1"/>
</dbReference>
<evidence type="ECO:0000256" key="2">
    <source>
        <dbReference type="ARBA" id="ARBA00022617"/>
    </source>
</evidence>
<dbReference type="InterPro" id="IPR002401">
    <property type="entry name" value="Cyt_P450_E_grp-I"/>
</dbReference>
<evidence type="ECO:0000256" key="8">
    <source>
        <dbReference type="RuleBase" id="RU000461"/>
    </source>
</evidence>
<accession>A0A7X0JNK7</accession>
<keyword evidence="5 7" id="KW-0408">Iron</keyword>
<dbReference type="InterPro" id="IPR036396">
    <property type="entry name" value="Cyt_P450_sf"/>
</dbReference>
<dbReference type="GO" id="GO:0005506">
    <property type="term" value="F:iron ion binding"/>
    <property type="evidence" value="ECO:0007669"/>
    <property type="project" value="InterPro"/>
</dbReference>
<feature type="binding site" description="axial binding residue" evidence="7">
    <location>
        <position position="397"/>
    </location>
    <ligand>
        <name>heme</name>
        <dbReference type="ChEBI" id="CHEBI:30413"/>
    </ligand>
    <ligandPart>
        <name>Fe</name>
        <dbReference type="ChEBI" id="CHEBI:18248"/>
    </ligandPart>
</feature>
<comment type="caution">
    <text evidence="9">The sequence shown here is derived from an EMBL/GenBank/DDBJ whole genome shotgun (WGS) entry which is preliminary data.</text>
</comment>